<reference evidence="2" key="1">
    <citation type="journal article" date="2014" name="Front. Microbiol.">
        <title>High frequency of phylogenetically diverse reductive dehalogenase-homologous genes in deep subseafloor sedimentary metagenomes.</title>
        <authorList>
            <person name="Kawai M."/>
            <person name="Futagami T."/>
            <person name="Toyoda A."/>
            <person name="Takaki Y."/>
            <person name="Nishi S."/>
            <person name="Hori S."/>
            <person name="Arai W."/>
            <person name="Tsubouchi T."/>
            <person name="Morono Y."/>
            <person name="Uchiyama I."/>
            <person name="Ito T."/>
            <person name="Fujiyama A."/>
            <person name="Inagaki F."/>
            <person name="Takami H."/>
        </authorList>
    </citation>
    <scope>NUCLEOTIDE SEQUENCE</scope>
    <source>
        <strain evidence="2">Expedition CK06-06</strain>
    </source>
</reference>
<evidence type="ECO:0000256" key="1">
    <source>
        <dbReference type="SAM" id="MobiDB-lite"/>
    </source>
</evidence>
<protein>
    <submittedName>
        <fullName evidence="2">Uncharacterized protein</fullName>
    </submittedName>
</protein>
<sequence>ENRKVESIISIGYQDEEKRPYTDEELSAGSPAQARQL</sequence>
<name>X1PLE6_9ZZZZ</name>
<gene>
    <name evidence="2" type="ORF">S06H3_48600</name>
</gene>
<accession>X1PLE6</accession>
<evidence type="ECO:0000313" key="2">
    <source>
        <dbReference type="EMBL" id="GAI43351.1"/>
    </source>
</evidence>
<feature type="region of interest" description="Disordered" evidence="1">
    <location>
        <begin position="1"/>
        <end position="37"/>
    </location>
</feature>
<organism evidence="2">
    <name type="scientific">marine sediment metagenome</name>
    <dbReference type="NCBI Taxonomy" id="412755"/>
    <lineage>
        <taxon>unclassified sequences</taxon>
        <taxon>metagenomes</taxon>
        <taxon>ecological metagenomes</taxon>
    </lineage>
</organism>
<feature type="non-terminal residue" evidence="2">
    <location>
        <position position="1"/>
    </location>
</feature>
<comment type="caution">
    <text evidence="2">The sequence shown here is derived from an EMBL/GenBank/DDBJ whole genome shotgun (WGS) entry which is preliminary data.</text>
</comment>
<proteinExistence type="predicted"/>
<dbReference type="AlphaFoldDB" id="X1PLE6"/>
<dbReference type="EMBL" id="BARV01030615">
    <property type="protein sequence ID" value="GAI43351.1"/>
    <property type="molecule type" value="Genomic_DNA"/>
</dbReference>